<feature type="domain" description="Creatinase N-terminal" evidence="2">
    <location>
        <begin position="6"/>
        <end position="166"/>
    </location>
</feature>
<dbReference type="Proteomes" id="UP001595846">
    <property type="component" value="Unassembled WGS sequence"/>
</dbReference>
<evidence type="ECO:0000313" key="3">
    <source>
        <dbReference type="EMBL" id="MFC3959131.1"/>
    </source>
</evidence>
<dbReference type="PANTHER" id="PTHR46112:SF2">
    <property type="entry name" value="XAA-PRO AMINOPEPTIDASE P-RELATED"/>
    <property type="match status" value="1"/>
</dbReference>
<reference evidence="3 4" key="1">
    <citation type="journal article" date="2019" name="Int. J. Syst. Evol. Microbiol.">
        <title>The Global Catalogue of Microorganisms (GCM) 10K type strain sequencing project: providing services to taxonomists for standard genome sequencing and annotation.</title>
        <authorList>
            <consortium name="The Broad Institute Genomics Platform"/>
            <consortium name="The Broad Institute Genome Sequencing Center for Infectious Disease"/>
            <person name="Wu L."/>
            <person name="Ma J."/>
        </authorList>
    </citation>
    <scope>NUCLEOTIDE SEQUENCE [LARGE SCALE GENOMIC DNA]</scope>
    <source>
        <strain evidence="3 4">IBRC-M 10256</strain>
    </source>
</reference>
<gene>
    <name evidence="3" type="ORF">ACFOUR_12225</name>
</gene>
<comment type="caution">
    <text evidence="3">The sequence shown here is derived from an EMBL/GenBank/DDBJ whole genome shotgun (WGS) entry which is preliminary data.</text>
</comment>
<dbReference type="RefSeq" id="WP_256533471.1">
    <property type="nucleotide sequence ID" value="NZ_CP101824.1"/>
</dbReference>
<dbReference type="InterPro" id="IPR000994">
    <property type="entry name" value="Pept_M24"/>
</dbReference>
<name>A0ABD5NQ45_9EURY</name>
<dbReference type="Gene3D" id="3.90.230.10">
    <property type="entry name" value="Creatinase/methionine aminopeptidase superfamily"/>
    <property type="match status" value="1"/>
</dbReference>
<dbReference type="InterPro" id="IPR029149">
    <property type="entry name" value="Creatin/AminoP/Spt16_N"/>
</dbReference>
<dbReference type="AlphaFoldDB" id="A0ABD5NQ45"/>
<dbReference type="InterPro" id="IPR050659">
    <property type="entry name" value="Peptidase_M24B"/>
</dbReference>
<dbReference type="GeneID" id="73902601"/>
<dbReference type="Pfam" id="PF01321">
    <property type="entry name" value="Creatinase_N"/>
    <property type="match status" value="1"/>
</dbReference>
<dbReference type="Pfam" id="PF00557">
    <property type="entry name" value="Peptidase_M24"/>
    <property type="match status" value="1"/>
</dbReference>
<dbReference type="PANTHER" id="PTHR46112">
    <property type="entry name" value="AMINOPEPTIDASE"/>
    <property type="match status" value="1"/>
</dbReference>
<sequence length="392" mass="43368">MLSENRLTERLEADDVDVVVTSSPENVFYLSGLESLSQDLLGERAFAIRTADGGDPIVVLPAVDASIVADTGLEYEAVYTYGSFYLYESDGMRDIDRTVQALKNERNLEGPVDALLAALDSLVEGDDAVAIERSGFDADEYGRVTDALDVDEIRPAAPICRDLRRVKSTEEQRRLRRSVEINQASIRAAIETVEAGMTERELASRYQQELVSRGAEPLFTVIGFGPHGAYPHAVPGDRELEPGDLVRFDVGCTYENYASDIARTFAFERATDVQRRKYDVLNRSMDRSIDLLEDGATTTAVFDGTIEFVRTEGADVFESFDRNHFGHGIGIEVYDPPTIDRATNRIHAGMVLCVEPPYYQLGMGGIQVEDEVVVTEDGVTRLSDCPDTLRVI</sequence>
<keyword evidence="4" id="KW-1185">Reference proteome</keyword>
<accession>A0ABD5NQ45</accession>
<dbReference type="SUPFAM" id="SSF55920">
    <property type="entry name" value="Creatinase/aminopeptidase"/>
    <property type="match status" value="1"/>
</dbReference>
<feature type="domain" description="Peptidase M24" evidence="1">
    <location>
        <begin position="174"/>
        <end position="376"/>
    </location>
</feature>
<dbReference type="InterPro" id="IPR000587">
    <property type="entry name" value="Creatinase_N"/>
</dbReference>
<dbReference type="InterPro" id="IPR036005">
    <property type="entry name" value="Creatinase/aminopeptidase-like"/>
</dbReference>
<dbReference type="Gene3D" id="3.40.350.10">
    <property type="entry name" value="Creatinase/prolidase N-terminal domain"/>
    <property type="match status" value="1"/>
</dbReference>
<protein>
    <submittedName>
        <fullName evidence="3">M24 family metallopeptidase</fullName>
    </submittedName>
</protein>
<organism evidence="3 4">
    <name type="scientific">Halovivax cerinus</name>
    <dbReference type="NCBI Taxonomy" id="1487865"/>
    <lineage>
        <taxon>Archaea</taxon>
        <taxon>Methanobacteriati</taxon>
        <taxon>Methanobacteriota</taxon>
        <taxon>Stenosarchaea group</taxon>
        <taxon>Halobacteria</taxon>
        <taxon>Halobacteriales</taxon>
        <taxon>Natrialbaceae</taxon>
        <taxon>Halovivax</taxon>
    </lineage>
</organism>
<evidence type="ECO:0000259" key="2">
    <source>
        <dbReference type="Pfam" id="PF01321"/>
    </source>
</evidence>
<proteinExistence type="predicted"/>
<evidence type="ECO:0000259" key="1">
    <source>
        <dbReference type="Pfam" id="PF00557"/>
    </source>
</evidence>
<dbReference type="SUPFAM" id="SSF53092">
    <property type="entry name" value="Creatinase/prolidase N-terminal domain"/>
    <property type="match status" value="1"/>
</dbReference>
<dbReference type="EMBL" id="JBHSAQ010000010">
    <property type="protein sequence ID" value="MFC3959131.1"/>
    <property type="molecule type" value="Genomic_DNA"/>
</dbReference>
<evidence type="ECO:0000313" key="4">
    <source>
        <dbReference type="Proteomes" id="UP001595846"/>
    </source>
</evidence>